<dbReference type="Gene3D" id="3.20.20.70">
    <property type="entry name" value="Aldolase class I"/>
    <property type="match status" value="1"/>
</dbReference>
<dbReference type="PANTHER" id="PTHR42917:SF2">
    <property type="entry name" value="2,4-DIENOYL-COA REDUCTASE [(2E)-ENOYL-COA-PRODUCING]"/>
    <property type="match status" value="1"/>
</dbReference>
<evidence type="ECO:0000256" key="7">
    <source>
        <dbReference type="ARBA" id="ARBA00023002"/>
    </source>
</evidence>
<keyword evidence="9" id="KW-0411">Iron-sulfur</keyword>
<comment type="caution">
    <text evidence="12">The sequence shown here is derived from an EMBL/GenBank/DDBJ whole genome shotgun (WGS) entry which is preliminary data.</text>
</comment>
<name>A0ABQ6A0R5_9PROT</name>
<dbReference type="InterPro" id="IPR013785">
    <property type="entry name" value="Aldolase_TIM"/>
</dbReference>
<dbReference type="SUPFAM" id="SSF51905">
    <property type="entry name" value="FAD/NAD(P)-binding domain"/>
    <property type="match status" value="1"/>
</dbReference>
<evidence type="ECO:0000256" key="4">
    <source>
        <dbReference type="ARBA" id="ARBA00022630"/>
    </source>
</evidence>
<evidence type="ECO:0000259" key="11">
    <source>
        <dbReference type="Pfam" id="PF07992"/>
    </source>
</evidence>
<keyword evidence="7" id="KW-0560">Oxidoreductase</keyword>
<evidence type="ECO:0000256" key="9">
    <source>
        <dbReference type="ARBA" id="ARBA00023014"/>
    </source>
</evidence>
<feature type="domain" description="NADH:flavin oxidoreductase/NADH oxidase N-terminal" evidence="10">
    <location>
        <begin position="6"/>
        <end position="339"/>
    </location>
</feature>
<dbReference type="SUPFAM" id="SSF51395">
    <property type="entry name" value="FMN-linked oxidoreductases"/>
    <property type="match status" value="1"/>
</dbReference>
<evidence type="ECO:0000256" key="5">
    <source>
        <dbReference type="ARBA" id="ARBA00022643"/>
    </source>
</evidence>
<dbReference type="RefSeq" id="WP_284256588.1">
    <property type="nucleotide sequence ID" value="NZ_BSOS01000007.1"/>
</dbReference>
<evidence type="ECO:0000259" key="10">
    <source>
        <dbReference type="Pfam" id="PF00724"/>
    </source>
</evidence>
<keyword evidence="13" id="KW-1185">Reference proteome</keyword>
<dbReference type="InterPro" id="IPR023753">
    <property type="entry name" value="FAD/NAD-binding_dom"/>
</dbReference>
<dbReference type="EMBL" id="BSOS01000007">
    <property type="protein sequence ID" value="GLR66021.1"/>
    <property type="molecule type" value="Genomic_DNA"/>
</dbReference>
<keyword evidence="6" id="KW-0479">Metal-binding</keyword>
<comment type="similarity">
    <text evidence="3">In the N-terminal section; belongs to the NADH:flavin oxidoreductase/NADH oxidase family.</text>
</comment>
<keyword evidence="8" id="KW-0408">Iron</keyword>
<dbReference type="Proteomes" id="UP001156641">
    <property type="component" value="Unassembled WGS sequence"/>
</dbReference>
<organism evidence="12 13">
    <name type="scientific">Acidocella aquatica</name>
    <dbReference type="NCBI Taxonomy" id="1922313"/>
    <lineage>
        <taxon>Bacteria</taxon>
        <taxon>Pseudomonadati</taxon>
        <taxon>Pseudomonadota</taxon>
        <taxon>Alphaproteobacteria</taxon>
        <taxon>Acetobacterales</taxon>
        <taxon>Acidocellaceae</taxon>
        <taxon>Acidocella</taxon>
    </lineage>
</organism>
<dbReference type="InterPro" id="IPR051793">
    <property type="entry name" value="NADH:flavin_oxidoreductase"/>
</dbReference>
<evidence type="ECO:0000256" key="6">
    <source>
        <dbReference type="ARBA" id="ARBA00022723"/>
    </source>
</evidence>
<dbReference type="Pfam" id="PF07992">
    <property type="entry name" value="Pyr_redox_2"/>
    <property type="match status" value="1"/>
</dbReference>
<evidence type="ECO:0000313" key="13">
    <source>
        <dbReference type="Proteomes" id="UP001156641"/>
    </source>
</evidence>
<comment type="cofactor">
    <cofactor evidence="2">
        <name>[4Fe-4S] cluster</name>
        <dbReference type="ChEBI" id="CHEBI:49883"/>
    </cofactor>
</comment>
<gene>
    <name evidence="12" type="ORF">GCM10010909_06990</name>
</gene>
<evidence type="ECO:0000256" key="3">
    <source>
        <dbReference type="ARBA" id="ARBA00011048"/>
    </source>
</evidence>
<reference evidence="13" key="1">
    <citation type="journal article" date="2019" name="Int. J. Syst. Evol. Microbiol.">
        <title>The Global Catalogue of Microorganisms (GCM) 10K type strain sequencing project: providing services to taxonomists for standard genome sequencing and annotation.</title>
        <authorList>
            <consortium name="The Broad Institute Genomics Platform"/>
            <consortium name="The Broad Institute Genome Sequencing Center for Infectious Disease"/>
            <person name="Wu L."/>
            <person name="Ma J."/>
        </authorList>
    </citation>
    <scope>NUCLEOTIDE SEQUENCE [LARGE SCALE GENOMIC DNA]</scope>
    <source>
        <strain evidence="13">NBRC 112502</strain>
    </source>
</reference>
<dbReference type="PANTHER" id="PTHR42917">
    <property type="entry name" value="2,4-DIENOYL-COA REDUCTASE"/>
    <property type="match status" value="1"/>
</dbReference>
<evidence type="ECO:0000256" key="2">
    <source>
        <dbReference type="ARBA" id="ARBA00001966"/>
    </source>
</evidence>
<evidence type="ECO:0000313" key="12">
    <source>
        <dbReference type="EMBL" id="GLR66021.1"/>
    </source>
</evidence>
<feature type="domain" description="FAD/NAD(P)-binding" evidence="11">
    <location>
        <begin position="396"/>
        <end position="605"/>
    </location>
</feature>
<proteinExistence type="inferred from homology"/>
<comment type="cofactor">
    <cofactor evidence="1">
        <name>FMN</name>
        <dbReference type="ChEBI" id="CHEBI:58210"/>
    </cofactor>
</comment>
<dbReference type="Gene3D" id="3.50.50.60">
    <property type="entry name" value="FAD/NAD(P)-binding domain"/>
    <property type="match status" value="1"/>
</dbReference>
<dbReference type="Pfam" id="PF00724">
    <property type="entry name" value="Oxidored_FMN"/>
    <property type="match status" value="1"/>
</dbReference>
<evidence type="ECO:0000256" key="8">
    <source>
        <dbReference type="ARBA" id="ARBA00023004"/>
    </source>
</evidence>
<sequence>MSQLTSLFSPFRIGSMEVENRIMLPGMSAGTMLDGDAQPTDEMIAYFVERAKARPGLMAIGASTVVPQEPPRKTSIALDHDKRIPAIKRLVDAVRAYGPKFGIQLYDGGVQGADLVQLSPSGVPANAAAVGDARYKPVIKILTAEDIAQVVGYFAAAARRCKAAGFDFVEIHAGHGYLISAFLSPFFNRRTDDYGGSFENRVRFMIEILRAVKAAVGPEMGVGVKINGDDFMREHGWSLADACRFAPMLQQAGADYISVTAGVMGAPRLTIPPLYEKQGCFTDLAEAVKKTVTIPVATIGRIKNPVMANELVADGKADIICMGRAMIADSEIVSKARRGDFEDIRFCLADCRGCADQEMRSIKRGIAGQVSCVVNPRMQRESVCIDIEGSARANPKKVLVIGGGLAGLEAARRTAFSGHHVTLCESRGWLGGQIRYAAMIPGRREIADMLPWYERQIKKYGVDVRLNTTVDAALLESLKPDVVFVATGSVPQVPQNMIESIGNAENIDILLIDDLLEEKIETRGNILVIGGDQIGMQAADYLSEGGAKVYVAEAHNHFAQKLAANDRWYLVARTIEKGVQRFKNVHDIEIAENGTVTLVTRTGREKLPEIGTIVFASERRSARMLVEVAKSKGYDTHVIGDAFDVTSEDAGTIFANIAQAYDTARRI</sequence>
<dbReference type="Gene3D" id="3.40.50.720">
    <property type="entry name" value="NAD(P)-binding Rossmann-like Domain"/>
    <property type="match status" value="1"/>
</dbReference>
<accession>A0ABQ6A0R5</accession>
<evidence type="ECO:0000256" key="1">
    <source>
        <dbReference type="ARBA" id="ARBA00001917"/>
    </source>
</evidence>
<dbReference type="PRINTS" id="PR00368">
    <property type="entry name" value="FADPNR"/>
</dbReference>
<dbReference type="InterPro" id="IPR001155">
    <property type="entry name" value="OxRdtase_FMN_N"/>
</dbReference>
<protein>
    <submittedName>
        <fullName evidence="12">NADH oxidase</fullName>
    </submittedName>
</protein>
<keyword evidence="4" id="KW-0285">Flavoprotein</keyword>
<keyword evidence="5" id="KW-0288">FMN</keyword>
<dbReference type="CDD" id="cd02803">
    <property type="entry name" value="OYE_like_FMN_family"/>
    <property type="match status" value="1"/>
</dbReference>
<dbReference type="InterPro" id="IPR036188">
    <property type="entry name" value="FAD/NAD-bd_sf"/>
</dbReference>